<organism evidence="2">
    <name type="scientific">Arundo donax</name>
    <name type="common">Giant reed</name>
    <name type="synonym">Donax arundinaceus</name>
    <dbReference type="NCBI Taxonomy" id="35708"/>
    <lineage>
        <taxon>Eukaryota</taxon>
        <taxon>Viridiplantae</taxon>
        <taxon>Streptophyta</taxon>
        <taxon>Embryophyta</taxon>
        <taxon>Tracheophyta</taxon>
        <taxon>Spermatophyta</taxon>
        <taxon>Magnoliopsida</taxon>
        <taxon>Liliopsida</taxon>
        <taxon>Poales</taxon>
        <taxon>Poaceae</taxon>
        <taxon>PACMAD clade</taxon>
        <taxon>Arundinoideae</taxon>
        <taxon>Arundineae</taxon>
        <taxon>Arundo</taxon>
    </lineage>
</organism>
<evidence type="ECO:0000256" key="1">
    <source>
        <dbReference type="SAM" id="MobiDB-lite"/>
    </source>
</evidence>
<reference evidence="2" key="2">
    <citation type="journal article" date="2015" name="Data Brief">
        <title>Shoot transcriptome of the giant reed, Arundo donax.</title>
        <authorList>
            <person name="Barrero R.A."/>
            <person name="Guerrero F.D."/>
            <person name="Moolhuijzen P."/>
            <person name="Goolsby J.A."/>
            <person name="Tidwell J."/>
            <person name="Bellgard S.E."/>
            <person name="Bellgard M.I."/>
        </authorList>
    </citation>
    <scope>NUCLEOTIDE SEQUENCE</scope>
    <source>
        <tissue evidence="2">Shoot tissue taken approximately 20 cm above the soil surface</tissue>
    </source>
</reference>
<proteinExistence type="predicted"/>
<name>A0A0A9FID2_ARUDO</name>
<dbReference type="AlphaFoldDB" id="A0A0A9FID2"/>
<sequence>MKLQTIRLTDPSSSVDASTRSEVRRYFQVTGAHHVLHARGSAISHLQSKERRTRCTAQPASQRAAPRCPGTRGSVPSSAAHMDGGARARSQCSTPAKLNARRK</sequence>
<reference evidence="2" key="1">
    <citation type="submission" date="2014-09" db="EMBL/GenBank/DDBJ databases">
        <authorList>
            <person name="Magalhaes I.L.F."/>
            <person name="Oliveira U."/>
            <person name="Santos F.R."/>
            <person name="Vidigal T.H.D.A."/>
            <person name="Brescovit A.D."/>
            <person name="Santos A.J."/>
        </authorList>
    </citation>
    <scope>NUCLEOTIDE SEQUENCE</scope>
    <source>
        <tissue evidence="2">Shoot tissue taken approximately 20 cm above the soil surface</tissue>
    </source>
</reference>
<evidence type="ECO:0000313" key="2">
    <source>
        <dbReference type="EMBL" id="JAE12795.1"/>
    </source>
</evidence>
<protein>
    <submittedName>
        <fullName evidence="2">Uncharacterized protein</fullName>
    </submittedName>
</protein>
<accession>A0A0A9FID2</accession>
<feature type="region of interest" description="Disordered" evidence="1">
    <location>
        <begin position="43"/>
        <end position="103"/>
    </location>
</feature>
<dbReference type="EMBL" id="GBRH01185101">
    <property type="protein sequence ID" value="JAE12795.1"/>
    <property type="molecule type" value="Transcribed_RNA"/>
</dbReference>